<dbReference type="CDD" id="cd06193">
    <property type="entry name" value="siderophore_interacting"/>
    <property type="match status" value="1"/>
</dbReference>
<protein>
    <submittedName>
        <fullName evidence="2">Siderophore-interacting protein</fullName>
    </submittedName>
</protein>
<dbReference type="Proteomes" id="UP001332243">
    <property type="component" value="Unassembled WGS sequence"/>
</dbReference>
<dbReference type="Gene3D" id="3.40.50.80">
    <property type="entry name" value="Nucleotide-binding domain of ferredoxin-NADP reductase (FNR) module"/>
    <property type="match status" value="1"/>
</dbReference>
<dbReference type="PROSITE" id="PS51384">
    <property type="entry name" value="FAD_FR"/>
    <property type="match status" value="1"/>
</dbReference>
<dbReference type="Pfam" id="PF04954">
    <property type="entry name" value="SIP"/>
    <property type="match status" value="1"/>
</dbReference>
<dbReference type="PANTHER" id="PTHR30157">
    <property type="entry name" value="FERRIC REDUCTASE, NADPH-DEPENDENT"/>
    <property type="match status" value="1"/>
</dbReference>
<dbReference type="EMBL" id="JAZGQK010000017">
    <property type="protein sequence ID" value="MEE6260837.1"/>
    <property type="molecule type" value="Genomic_DNA"/>
</dbReference>
<evidence type="ECO:0000313" key="3">
    <source>
        <dbReference type="Proteomes" id="UP001332243"/>
    </source>
</evidence>
<reference evidence="2 3" key="1">
    <citation type="submission" date="2024-01" db="EMBL/GenBank/DDBJ databases">
        <title>Genome insights into Plantactinospora sonchi sp. nov.</title>
        <authorList>
            <person name="Wang L."/>
        </authorList>
    </citation>
    <scope>NUCLEOTIDE SEQUENCE [LARGE SCALE GENOMIC DNA]</scope>
    <source>
        <strain evidence="2 3">NEAU-QY2</strain>
    </source>
</reference>
<dbReference type="Pfam" id="PF08021">
    <property type="entry name" value="FAD_binding_9"/>
    <property type="match status" value="1"/>
</dbReference>
<dbReference type="InterPro" id="IPR017927">
    <property type="entry name" value="FAD-bd_FR_type"/>
</dbReference>
<organism evidence="2 3">
    <name type="scientific">Plantactinospora sonchi</name>
    <dbReference type="NCBI Taxonomy" id="1544735"/>
    <lineage>
        <taxon>Bacteria</taxon>
        <taxon>Bacillati</taxon>
        <taxon>Actinomycetota</taxon>
        <taxon>Actinomycetes</taxon>
        <taxon>Micromonosporales</taxon>
        <taxon>Micromonosporaceae</taxon>
        <taxon>Plantactinospora</taxon>
    </lineage>
</organism>
<dbReference type="InterPro" id="IPR007037">
    <property type="entry name" value="SIP_rossman_dom"/>
</dbReference>
<proteinExistence type="predicted"/>
<keyword evidence="3" id="KW-1185">Reference proteome</keyword>
<accession>A0ABU7RWF0</accession>
<gene>
    <name evidence="2" type="ORF">V1633_20330</name>
</gene>
<dbReference type="InterPro" id="IPR039261">
    <property type="entry name" value="FNR_nucleotide-bd"/>
</dbReference>
<feature type="domain" description="FAD-binding FR-type" evidence="1">
    <location>
        <begin position="7"/>
        <end position="115"/>
    </location>
</feature>
<dbReference type="Gene3D" id="2.40.30.10">
    <property type="entry name" value="Translation factors"/>
    <property type="match status" value="1"/>
</dbReference>
<sequence length="240" mass="26575">MRTAAELLFLSGTIAEIEPLTHRMRRIRITGERLRGLTWLPGQHVRVNVTPTRDWVRRPGDARRSYSIWHLDRTAGSLDLCVLDHGAGPGAEWGRRARPGQTITLSRPEGRLTLRESPYHLFVGDETAAVAFGAMLRALPAPVPAYGVLATDSPQGELPLPADRPLRWVHRGDADPANPAPLLRAVRALDLPDAGPGTAYLAGEARTCQALRDHLVRERGWTRRQVVVKPFWAPGRRGLD</sequence>
<dbReference type="RefSeq" id="WP_331215955.1">
    <property type="nucleotide sequence ID" value="NZ_JAZGQK010000017.1"/>
</dbReference>
<dbReference type="SUPFAM" id="SSF63380">
    <property type="entry name" value="Riboflavin synthase domain-like"/>
    <property type="match status" value="1"/>
</dbReference>
<dbReference type="PANTHER" id="PTHR30157:SF0">
    <property type="entry name" value="NADPH-DEPENDENT FERRIC-CHELATE REDUCTASE"/>
    <property type="match status" value="1"/>
</dbReference>
<dbReference type="InterPro" id="IPR013113">
    <property type="entry name" value="SIP_FAD-bd"/>
</dbReference>
<name>A0ABU7RWF0_9ACTN</name>
<evidence type="ECO:0000259" key="1">
    <source>
        <dbReference type="PROSITE" id="PS51384"/>
    </source>
</evidence>
<dbReference type="InterPro" id="IPR039374">
    <property type="entry name" value="SIP_fam"/>
</dbReference>
<evidence type="ECO:0000313" key="2">
    <source>
        <dbReference type="EMBL" id="MEE6260837.1"/>
    </source>
</evidence>
<dbReference type="InterPro" id="IPR017938">
    <property type="entry name" value="Riboflavin_synthase-like_b-brl"/>
</dbReference>
<comment type="caution">
    <text evidence="2">The sequence shown here is derived from an EMBL/GenBank/DDBJ whole genome shotgun (WGS) entry which is preliminary data.</text>
</comment>